<feature type="domain" description="HTH marR-type" evidence="7">
    <location>
        <begin position="333"/>
        <end position="472"/>
    </location>
</feature>
<dbReference type="InterPro" id="IPR000835">
    <property type="entry name" value="HTH_MarR-typ"/>
</dbReference>
<dbReference type="InterPro" id="IPR001077">
    <property type="entry name" value="COMT_C"/>
</dbReference>
<dbReference type="Proteomes" id="UP000466848">
    <property type="component" value="Chromosome"/>
</dbReference>
<dbReference type="SUPFAM" id="SSF46785">
    <property type="entry name" value="Winged helix' DNA-binding domain"/>
    <property type="match status" value="2"/>
</dbReference>
<dbReference type="Pfam" id="PF08100">
    <property type="entry name" value="Dimerisation"/>
    <property type="match status" value="1"/>
</dbReference>
<dbReference type="GO" id="GO:0008171">
    <property type="term" value="F:O-methyltransferase activity"/>
    <property type="evidence" value="ECO:0007669"/>
    <property type="project" value="InterPro"/>
</dbReference>
<dbReference type="PROSITE" id="PS50995">
    <property type="entry name" value="HTH_MARR_2"/>
    <property type="match status" value="1"/>
</dbReference>
<evidence type="ECO:0000256" key="3">
    <source>
        <dbReference type="ARBA" id="ARBA00022691"/>
    </source>
</evidence>
<sequence>MYAIEDSPSRYYQIMRHYQEGQLLFAAIRLDLFSFLDTPQRAEEIAEATGCDKIQMDFMLLSLVSCGFVHKQGDFYINASETKSFLSRNSKVFLGDTLLFREKMTSLSLLEEKVKAPPAGNGPSYDFSELARLTIPEMYTGRVQVFMDKIGKLYPNNSDTLHILDLGGGAGILDIEFIKQFPNSKATILETPEVSKVTREIVQQHHMQQKIDVISGDFNSDPLDGPYDFIIASGILNFVEGDLSVFMEKLSDALKDGGYLFIIGQFAEDKNSVPANMISWLSGFLEGIPLPPSAKEIETVLQKSGFNLAERIKVSLFEGHLYQKDRRNLSVPSSEVIDSFIMLTERIANSKTNVLDFGSEEMTFYRGEIHMIKTIGDYPGIHSAELARKYGITRPVVHKTLQKLSERGLIVKQDDPEDKKRYLLYLTEKGQTAYHAHKKYHDEYDKALFDFLGDTSGDKLAAMKGFLDHAISLIEHHS</sequence>
<dbReference type="Pfam" id="PF12802">
    <property type="entry name" value="MarR_2"/>
    <property type="match status" value="1"/>
</dbReference>
<dbReference type="Gene3D" id="3.40.50.150">
    <property type="entry name" value="Vaccinia Virus protein VP39"/>
    <property type="match status" value="1"/>
</dbReference>
<dbReference type="InterPro" id="IPR036388">
    <property type="entry name" value="WH-like_DNA-bd_sf"/>
</dbReference>
<dbReference type="Gene3D" id="1.10.10.10">
    <property type="entry name" value="Winged helix-like DNA-binding domain superfamily/Winged helix DNA-binding domain"/>
    <property type="match status" value="2"/>
</dbReference>
<evidence type="ECO:0000256" key="2">
    <source>
        <dbReference type="ARBA" id="ARBA00022679"/>
    </source>
</evidence>
<organism evidence="8 9">
    <name type="scientific">Aminipila butyrica</name>
    <dbReference type="NCBI Taxonomy" id="433296"/>
    <lineage>
        <taxon>Bacteria</taxon>
        <taxon>Bacillati</taxon>
        <taxon>Bacillota</taxon>
        <taxon>Clostridia</taxon>
        <taxon>Peptostreptococcales</taxon>
        <taxon>Anaerovoracaceae</taxon>
        <taxon>Aminipila</taxon>
    </lineage>
</organism>
<protein>
    <submittedName>
        <fullName evidence="8">Methyltransferase domain-containing protein</fullName>
    </submittedName>
</protein>
<keyword evidence="4" id="KW-0805">Transcription regulation</keyword>
<evidence type="ECO:0000256" key="5">
    <source>
        <dbReference type="ARBA" id="ARBA00023125"/>
    </source>
</evidence>
<keyword evidence="9" id="KW-1185">Reference proteome</keyword>
<dbReference type="PANTHER" id="PTHR42756:SF1">
    <property type="entry name" value="TRANSCRIPTIONAL REPRESSOR OF EMRAB OPERON"/>
    <property type="match status" value="1"/>
</dbReference>
<dbReference type="AlphaFoldDB" id="A0A858BXR6"/>
<dbReference type="SMART" id="SM00347">
    <property type="entry name" value="HTH_MARR"/>
    <property type="match status" value="1"/>
</dbReference>
<evidence type="ECO:0000313" key="8">
    <source>
        <dbReference type="EMBL" id="QIB69700.1"/>
    </source>
</evidence>
<dbReference type="Pfam" id="PF00891">
    <property type="entry name" value="Methyltransf_2"/>
    <property type="match status" value="1"/>
</dbReference>
<evidence type="ECO:0000256" key="1">
    <source>
        <dbReference type="ARBA" id="ARBA00022603"/>
    </source>
</evidence>
<dbReference type="GO" id="GO:0003700">
    <property type="term" value="F:DNA-binding transcription factor activity"/>
    <property type="evidence" value="ECO:0007669"/>
    <property type="project" value="InterPro"/>
</dbReference>
<reference evidence="8 9" key="1">
    <citation type="submission" date="2020-02" db="EMBL/GenBank/DDBJ databases">
        <authorList>
            <person name="Kim Y.B."/>
            <person name="Roh S.W."/>
        </authorList>
    </citation>
    <scope>NUCLEOTIDE SEQUENCE [LARGE SCALE GENOMIC DNA]</scope>
    <source>
        <strain evidence="8 9">DSM 103574</strain>
    </source>
</reference>
<dbReference type="GO" id="GO:0032259">
    <property type="term" value="P:methylation"/>
    <property type="evidence" value="ECO:0007669"/>
    <property type="project" value="UniProtKB-KW"/>
</dbReference>
<dbReference type="EMBL" id="CP048649">
    <property type="protein sequence ID" value="QIB69700.1"/>
    <property type="molecule type" value="Genomic_DNA"/>
</dbReference>
<keyword evidence="2 8" id="KW-0808">Transferase</keyword>
<dbReference type="CDD" id="cd02440">
    <property type="entry name" value="AdoMet_MTases"/>
    <property type="match status" value="1"/>
</dbReference>
<dbReference type="InterPro" id="IPR029063">
    <property type="entry name" value="SAM-dependent_MTases_sf"/>
</dbReference>
<dbReference type="PANTHER" id="PTHR42756">
    <property type="entry name" value="TRANSCRIPTIONAL REGULATOR, MARR"/>
    <property type="match status" value="1"/>
</dbReference>
<evidence type="ECO:0000256" key="6">
    <source>
        <dbReference type="ARBA" id="ARBA00023163"/>
    </source>
</evidence>
<dbReference type="InterPro" id="IPR012967">
    <property type="entry name" value="COMT_dimerisation"/>
</dbReference>
<dbReference type="PROSITE" id="PS51683">
    <property type="entry name" value="SAM_OMT_II"/>
    <property type="match status" value="1"/>
</dbReference>
<keyword evidence="6" id="KW-0804">Transcription</keyword>
<name>A0A858BXR6_9FIRM</name>
<accession>A0A858BXR6</accession>
<dbReference type="RefSeq" id="WP_163066940.1">
    <property type="nucleotide sequence ID" value="NZ_CP048649.1"/>
</dbReference>
<evidence type="ECO:0000313" key="9">
    <source>
        <dbReference type="Proteomes" id="UP000466848"/>
    </source>
</evidence>
<dbReference type="GO" id="GO:0003677">
    <property type="term" value="F:DNA binding"/>
    <property type="evidence" value="ECO:0007669"/>
    <property type="project" value="UniProtKB-KW"/>
</dbReference>
<dbReference type="InterPro" id="IPR016461">
    <property type="entry name" value="COMT-like"/>
</dbReference>
<keyword evidence="5" id="KW-0238">DNA-binding</keyword>
<dbReference type="KEGG" id="abut:Ami103574_10370"/>
<dbReference type="SUPFAM" id="SSF53335">
    <property type="entry name" value="S-adenosyl-L-methionine-dependent methyltransferases"/>
    <property type="match status" value="1"/>
</dbReference>
<dbReference type="InterPro" id="IPR036390">
    <property type="entry name" value="WH_DNA-bd_sf"/>
</dbReference>
<dbReference type="GO" id="GO:0046983">
    <property type="term" value="F:protein dimerization activity"/>
    <property type="evidence" value="ECO:0007669"/>
    <property type="project" value="InterPro"/>
</dbReference>
<keyword evidence="3" id="KW-0949">S-adenosyl-L-methionine</keyword>
<proteinExistence type="predicted"/>
<keyword evidence="1 8" id="KW-0489">Methyltransferase</keyword>
<gene>
    <name evidence="8" type="ORF">Ami103574_10370</name>
</gene>
<evidence type="ECO:0000259" key="7">
    <source>
        <dbReference type="PROSITE" id="PS50995"/>
    </source>
</evidence>
<evidence type="ECO:0000256" key="4">
    <source>
        <dbReference type="ARBA" id="ARBA00023015"/>
    </source>
</evidence>